<evidence type="ECO:0000313" key="2">
    <source>
        <dbReference type="EMBL" id="QBI19780.1"/>
    </source>
</evidence>
<evidence type="ECO:0000259" key="1">
    <source>
        <dbReference type="Pfam" id="PF08241"/>
    </source>
</evidence>
<evidence type="ECO:0000313" key="3">
    <source>
        <dbReference type="Proteomes" id="UP000291469"/>
    </source>
</evidence>
<dbReference type="AlphaFoldDB" id="A0A411YEZ0"/>
<sequence>MGWRDYDHERAAAFDLERAAPDEHLVEVRDRVTAELARGPRGPILDLGAGTGLWCERIVRWTGAHVVAVEPSTAMLDVLARKELAAVDAVQAVAEALPLSDASCAAAWLSTVVHQFRDLVAGARETARVLAPEGVALVRTSFSSRMGYTDQYPARFFPSSARRAAAFPELKEVRDAFELAGLELAWYCRPRETTASNRLAFVERARQRADSLLHSIPDDEFAAGIEAMREWAAAAPDEPVFFEPDLLAFTARDRS</sequence>
<organism evidence="2 3">
    <name type="scientific">Egibacter rhizosphaerae</name>
    <dbReference type="NCBI Taxonomy" id="1670831"/>
    <lineage>
        <taxon>Bacteria</taxon>
        <taxon>Bacillati</taxon>
        <taxon>Actinomycetota</taxon>
        <taxon>Nitriliruptoria</taxon>
        <taxon>Egibacterales</taxon>
        <taxon>Egibacteraceae</taxon>
        <taxon>Egibacter</taxon>
    </lineage>
</organism>
<name>A0A411YEZ0_9ACTN</name>
<feature type="domain" description="Methyltransferase type 11" evidence="1">
    <location>
        <begin position="45"/>
        <end position="137"/>
    </location>
</feature>
<accession>A0A411YEZ0</accession>
<dbReference type="Gene3D" id="3.40.50.150">
    <property type="entry name" value="Vaccinia Virus protein VP39"/>
    <property type="match status" value="1"/>
</dbReference>
<reference evidence="2 3" key="1">
    <citation type="submission" date="2019-01" db="EMBL/GenBank/DDBJ databases">
        <title>Egibacter rhizosphaerae EGI 80759T.</title>
        <authorList>
            <person name="Chen D.-D."/>
            <person name="Tian Y."/>
            <person name="Jiao J.-Y."/>
            <person name="Zhang X.-T."/>
            <person name="Zhang Y.-G."/>
            <person name="Zhang Y."/>
            <person name="Xiao M."/>
            <person name="Shu W.-S."/>
            <person name="Li W.-J."/>
        </authorList>
    </citation>
    <scope>NUCLEOTIDE SEQUENCE [LARGE SCALE GENOMIC DNA]</scope>
    <source>
        <strain evidence="2 3">EGI 80759</strain>
    </source>
</reference>
<dbReference type="EMBL" id="CP036402">
    <property type="protein sequence ID" value="QBI19780.1"/>
    <property type="molecule type" value="Genomic_DNA"/>
</dbReference>
<dbReference type="GO" id="GO:0008757">
    <property type="term" value="F:S-adenosylmethionine-dependent methyltransferase activity"/>
    <property type="evidence" value="ECO:0007669"/>
    <property type="project" value="InterPro"/>
</dbReference>
<keyword evidence="3" id="KW-1185">Reference proteome</keyword>
<gene>
    <name evidence="2" type="ORF">ER308_09590</name>
</gene>
<proteinExistence type="predicted"/>
<keyword evidence="2" id="KW-0489">Methyltransferase</keyword>
<protein>
    <submittedName>
        <fullName evidence="2">Class I SAM-dependent methyltransferase</fullName>
    </submittedName>
</protein>
<dbReference type="GO" id="GO:0032259">
    <property type="term" value="P:methylation"/>
    <property type="evidence" value="ECO:0007669"/>
    <property type="project" value="UniProtKB-KW"/>
</dbReference>
<keyword evidence="2" id="KW-0808">Transferase</keyword>
<dbReference type="InterPro" id="IPR013216">
    <property type="entry name" value="Methyltransf_11"/>
</dbReference>
<dbReference type="Proteomes" id="UP000291469">
    <property type="component" value="Chromosome"/>
</dbReference>
<dbReference type="KEGG" id="erz:ER308_09590"/>
<dbReference type="Pfam" id="PF08241">
    <property type="entry name" value="Methyltransf_11"/>
    <property type="match status" value="1"/>
</dbReference>
<dbReference type="PANTHER" id="PTHR43591">
    <property type="entry name" value="METHYLTRANSFERASE"/>
    <property type="match status" value="1"/>
</dbReference>
<dbReference type="OrthoDB" id="3869604at2"/>
<dbReference type="InterPro" id="IPR029063">
    <property type="entry name" value="SAM-dependent_MTases_sf"/>
</dbReference>
<dbReference type="SUPFAM" id="SSF53335">
    <property type="entry name" value="S-adenosyl-L-methionine-dependent methyltransferases"/>
    <property type="match status" value="1"/>
</dbReference>
<dbReference type="CDD" id="cd02440">
    <property type="entry name" value="AdoMet_MTases"/>
    <property type="match status" value="1"/>
</dbReference>
<dbReference type="RefSeq" id="WP_131154777.1">
    <property type="nucleotide sequence ID" value="NZ_CP036402.1"/>
</dbReference>